<keyword evidence="8" id="KW-0251">Elongation factor</keyword>
<reference evidence="8 9" key="1">
    <citation type="submission" date="2012-10" db="EMBL/GenBank/DDBJ databases">
        <authorList>
            <person name="Zafar N."/>
            <person name="Inman J."/>
            <person name="Hall N."/>
            <person name="Lorenzi H."/>
            <person name="Caler E."/>
        </authorList>
    </citation>
    <scope>NUCLEOTIDE SEQUENCE [LARGE SCALE GENOMIC DNA]</scope>
    <source>
        <strain evidence="8 9">IP1</strain>
    </source>
</reference>
<evidence type="ECO:0000256" key="4">
    <source>
        <dbReference type="ARBA" id="ARBA00022741"/>
    </source>
</evidence>
<proteinExistence type="inferred from homology"/>
<keyword evidence="9" id="KW-1185">Reference proteome</keyword>
<name>A0A0A1UFE6_ENTIV</name>
<dbReference type="OMA" id="IEYAEFF"/>
<dbReference type="GO" id="GO:0003746">
    <property type="term" value="F:translation elongation factor activity"/>
    <property type="evidence" value="ECO:0007669"/>
    <property type="project" value="UniProtKB-KW"/>
</dbReference>
<dbReference type="AlphaFoldDB" id="A0A0A1UFE6"/>
<dbReference type="VEuPathDB" id="AmoebaDB:EIN_430090"/>
<evidence type="ECO:0000256" key="2">
    <source>
        <dbReference type="ARBA" id="ARBA00022527"/>
    </source>
</evidence>
<evidence type="ECO:0000256" key="3">
    <source>
        <dbReference type="ARBA" id="ARBA00022679"/>
    </source>
</evidence>
<dbReference type="PROSITE" id="PS51158">
    <property type="entry name" value="ALPHA_KINASE"/>
    <property type="match status" value="1"/>
</dbReference>
<dbReference type="KEGG" id="eiv:EIN_430090"/>
<dbReference type="Proteomes" id="UP000014680">
    <property type="component" value="Unassembled WGS sequence"/>
</dbReference>
<dbReference type="GeneID" id="14894128"/>
<gene>
    <name evidence="8" type="ORF">EIN_430090</name>
</gene>
<accession>A0A0A1UFE6</accession>
<keyword evidence="5 8" id="KW-0418">Kinase</keyword>
<dbReference type="OrthoDB" id="301415at2759"/>
<evidence type="ECO:0000259" key="7">
    <source>
        <dbReference type="PROSITE" id="PS51158"/>
    </source>
</evidence>
<evidence type="ECO:0000256" key="1">
    <source>
        <dbReference type="ARBA" id="ARBA00008651"/>
    </source>
</evidence>
<dbReference type="SMART" id="SM00811">
    <property type="entry name" value="Alpha_kinase"/>
    <property type="match status" value="1"/>
</dbReference>
<protein>
    <submittedName>
        <fullName evidence="8">Elongation factor 2 kinase, putative</fullName>
        <ecNumber evidence="8">2.7.11.20</ecNumber>
    </submittedName>
</protein>
<dbReference type="EC" id="2.7.11.20" evidence="8"/>
<dbReference type="Pfam" id="PF02816">
    <property type="entry name" value="Alpha_kinase"/>
    <property type="match status" value="1"/>
</dbReference>
<comment type="similarity">
    <text evidence="1">Belongs to the protein kinase superfamily. Alpha-type protein kinase family. ALPK subfamily.</text>
</comment>
<dbReference type="EMBL" id="KB206168">
    <property type="protein sequence ID" value="ELP95213.1"/>
    <property type="molecule type" value="Genomic_DNA"/>
</dbReference>
<dbReference type="InterPro" id="IPR004166">
    <property type="entry name" value="a-kinase_dom"/>
</dbReference>
<dbReference type="SMR" id="A0A0A1UFE6"/>
<keyword evidence="4" id="KW-0547">Nucleotide-binding</keyword>
<keyword evidence="3 8" id="KW-0808">Transferase</keyword>
<dbReference type="RefSeq" id="XP_004261984.1">
    <property type="nucleotide sequence ID" value="XM_004261936.1"/>
</dbReference>
<organism evidence="8 9">
    <name type="scientific">Entamoeba invadens IP1</name>
    <dbReference type="NCBI Taxonomy" id="370355"/>
    <lineage>
        <taxon>Eukaryota</taxon>
        <taxon>Amoebozoa</taxon>
        <taxon>Evosea</taxon>
        <taxon>Archamoebae</taxon>
        <taxon>Mastigamoebida</taxon>
        <taxon>Entamoebidae</taxon>
        <taxon>Entamoeba</taxon>
    </lineage>
</organism>
<dbReference type="InterPro" id="IPR051852">
    <property type="entry name" value="Alpha-type_PK"/>
</dbReference>
<dbReference type="InterPro" id="IPR011009">
    <property type="entry name" value="Kinase-like_dom_sf"/>
</dbReference>
<keyword evidence="8" id="KW-0648">Protein biosynthesis</keyword>
<dbReference type="Gene3D" id="3.20.200.10">
    <property type="entry name" value="MHCK/EF2 kinase"/>
    <property type="match status" value="1"/>
</dbReference>
<keyword evidence="2" id="KW-0723">Serine/threonine-protein kinase</keyword>
<dbReference type="GO" id="GO:0004686">
    <property type="term" value="F:elongation factor-2 kinase activity"/>
    <property type="evidence" value="ECO:0007669"/>
    <property type="project" value="UniProtKB-EC"/>
</dbReference>
<dbReference type="Gene3D" id="3.30.200.20">
    <property type="entry name" value="Phosphorylase Kinase, domain 1"/>
    <property type="match status" value="1"/>
</dbReference>
<evidence type="ECO:0000313" key="9">
    <source>
        <dbReference type="Proteomes" id="UP000014680"/>
    </source>
</evidence>
<sequence>MAYKPKVSQEMVLIAKEFAEAVDYFTKSPTPCDVSMFSDGSISIRNYDVLFVIDARISAKKYHYQMVQHILNIITEPSLPDNKRINVFIIRDGIEQFSFDNVRLFIGYIQMLQYSPVTTSITLTRILPQILLAIQAKNLGVPLFVHILNFQPDFIQLKDALTINPQLEILVKLKTTILYGLTSQQITKEFNDVYLGCLSKLEYIEEVNVGGEITRQIYKPIYPLSFTTEVMTEESFALIPMRMREMYPINFEDTEEMKGFSVTIDPTYFLNDACYEYWARPTKFLVEPVTIKKRVFPFARGAERNAYLGKEVSGAEEKIVVLKDFIKQRGKDVYQFLDILELNSAVEQLAFEFNQVCDTFKRINFVPVSIFVVCDTTLWNVKTLTYDQLKRIALDNKMYFIEPMLKGTFVKFNDNNSMVNTELYSATIQAFSHWSYFRTAKRLIVCDLQGIIRPDKNDYLLTDPAIHHESVTKYYFSLTNLSQRGMSQFFSTHQCNAVCHSLGIVDGPIDEPENSFLKTKIVM</sequence>
<dbReference type="CDD" id="cd04515">
    <property type="entry name" value="Alpha_kinase"/>
    <property type="match status" value="1"/>
</dbReference>
<evidence type="ECO:0000256" key="5">
    <source>
        <dbReference type="ARBA" id="ARBA00022777"/>
    </source>
</evidence>
<dbReference type="PANTHER" id="PTHR45992:SF11">
    <property type="entry name" value="ALPHA-TYPE PROTEIN KINASE DOMAIN-CONTAINING PROTEIN"/>
    <property type="match status" value="1"/>
</dbReference>
<dbReference type="GO" id="GO:0005524">
    <property type="term" value="F:ATP binding"/>
    <property type="evidence" value="ECO:0007669"/>
    <property type="project" value="UniProtKB-KW"/>
</dbReference>
<dbReference type="SUPFAM" id="SSF56112">
    <property type="entry name" value="Protein kinase-like (PK-like)"/>
    <property type="match status" value="1"/>
</dbReference>
<evidence type="ECO:0000256" key="6">
    <source>
        <dbReference type="ARBA" id="ARBA00022840"/>
    </source>
</evidence>
<dbReference type="PANTHER" id="PTHR45992">
    <property type="entry name" value="EUKARYOTIC ELONGATION FACTOR 2 KINASE-RELATED"/>
    <property type="match status" value="1"/>
</dbReference>
<feature type="domain" description="Alpha-type protein kinase" evidence="7">
    <location>
        <begin position="270"/>
        <end position="507"/>
    </location>
</feature>
<keyword evidence="6" id="KW-0067">ATP-binding</keyword>
<evidence type="ECO:0000313" key="8">
    <source>
        <dbReference type="EMBL" id="ELP95213.1"/>
    </source>
</evidence>